<dbReference type="HAMAP" id="MF_01201">
    <property type="entry name" value="Ala_racemase"/>
    <property type="match status" value="1"/>
</dbReference>
<dbReference type="Gene3D" id="2.40.37.10">
    <property type="entry name" value="Lyase, Ornithine Decarboxylase, Chain A, domain 1"/>
    <property type="match status" value="1"/>
</dbReference>
<name>R4X494_9BURK</name>
<feature type="domain" description="Alanine racemase C-terminal" evidence="10">
    <location>
        <begin position="231"/>
        <end position="355"/>
    </location>
</feature>
<evidence type="ECO:0000256" key="4">
    <source>
        <dbReference type="ARBA" id="ARBA00013089"/>
    </source>
</evidence>
<dbReference type="GO" id="GO:0008784">
    <property type="term" value="F:alanine racemase activity"/>
    <property type="evidence" value="ECO:0007669"/>
    <property type="project" value="UniProtKB-UniRule"/>
</dbReference>
<feature type="binding site" evidence="7 9">
    <location>
        <position position="130"/>
    </location>
    <ligand>
        <name>substrate</name>
    </ligand>
</feature>
<feature type="active site" description="Proton acceptor; specific for L-alanine" evidence="7">
    <location>
        <position position="252"/>
    </location>
</feature>
<evidence type="ECO:0000256" key="5">
    <source>
        <dbReference type="ARBA" id="ARBA00022898"/>
    </source>
</evidence>
<keyword evidence="6 7" id="KW-0413">Isomerase</keyword>
<protein>
    <recommendedName>
        <fullName evidence="4 7">Alanine racemase</fullName>
        <ecNumber evidence="4 7">5.1.1.1</ecNumber>
    </recommendedName>
</protein>
<dbReference type="GO" id="GO:0030170">
    <property type="term" value="F:pyridoxal phosphate binding"/>
    <property type="evidence" value="ECO:0007669"/>
    <property type="project" value="UniProtKB-UniRule"/>
</dbReference>
<dbReference type="UniPathway" id="UPA00042">
    <property type="reaction ID" value="UER00497"/>
</dbReference>
<dbReference type="SUPFAM" id="SSF51419">
    <property type="entry name" value="PLP-binding barrel"/>
    <property type="match status" value="1"/>
</dbReference>
<dbReference type="InterPro" id="IPR009006">
    <property type="entry name" value="Ala_racemase/Decarboxylase_C"/>
</dbReference>
<comment type="pathway">
    <text evidence="7">Amino-acid biosynthesis; D-alanine biosynthesis; D-alanine from L-alanine: step 1/1.</text>
</comment>
<comment type="similarity">
    <text evidence="3 7">Belongs to the alanine racemase family.</text>
</comment>
<evidence type="ECO:0000313" key="11">
    <source>
        <dbReference type="EMBL" id="BAN27097.1"/>
    </source>
</evidence>
<dbReference type="AlphaFoldDB" id="R4X494"/>
<keyword evidence="12" id="KW-1185">Reference proteome</keyword>
<geneLocation type="plasmid" evidence="11 12">
    <name>p1</name>
</geneLocation>
<dbReference type="RefSeq" id="WP_016347806.1">
    <property type="nucleotide sequence ID" value="NC_021289.1"/>
</dbReference>
<dbReference type="PANTHER" id="PTHR30511">
    <property type="entry name" value="ALANINE RACEMASE"/>
    <property type="match status" value="1"/>
</dbReference>
<dbReference type="FunFam" id="2.40.37.10:FF:000002">
    <property type="entry name" value="Alanine racemase"/>
    <property type="match status" value="1"/>
</dbReference>
<feature type="active site" description="Proton acceptor; specific for D-alanine" evidence="7">
    <location>
        <position position="35"/>
    </location>
</feature>
<accession>R4X494</accession>
<keyword evidence="5 7" id="KW-0663">Pyridoxal phosphate</keyword>
<keyword evidence="11" id="KW-0614">Plasmid</keyword>
<evidence type="ECO:0000256" key="8">
    <source>
        <dbReference type="PIRSR" id="PIRSR600821-50"/>
    </source>
</evidence>
<gene>
    <name evidence="11" type="ORF">BRPE64_DCDS01610</name>
</gene>
<dbReference type="Gene3D" id="3.20.20.10">
    <property type="entry name" value="Alanine racemase"/>
    <property type="match status" value="1"/>
</dbReference>
<reference evidence="11 12" key="1">
    <citation type="journal article" date="2013" name="Genome Announc.">
        <title>Complete Genome Sequence of Burkholderia sp. Strain RPE64, Bacterial Symbiont of the Bean Bug Riptortus pedestris.</title>
        <authorList>
            <person name="Shibata T.F."/>
            <person name="Maeda T."/>
            <person name="Nikoh N."/>
            <person name="Yamaguchi K."/>
            <person name="Oshima K."/>
            <person name="Hattori M."/>
            <person name="Nishiyama T."/>
            <person name="Hasebe M."/>
            <person name="Fukatsu T."/>
            <person name="Kikuchi Y."/>
            <person name="Shigenobu S."/>
        </authorList>
    </citation>
    <scope>NUCLEOTIDE SEQUENCE [LARGE SCALE GENOMIC DNA]</scope>
    <source>
        <plasmid evidence="11 12">p1</plasmid>
    </source>
</reference>
<comment type="cofactor">
    <cofactor evidence="2 7 8">
        <name>pyridoxal 5'-phosphate</name>
        <dbReference type="ChEBI" id="CHEBI:597326"/>
    </cofactor>
</comment>
<organism evidence="11 12">
    <name type="scientific">Caballeronia insecticola</name>
    <dbReference type="NCBI Taxonomy" id="758793"/>
    <lineage>
        <taxon>Bacteria</taxon>
        <taxon>Pseudomonadati</taxon>
        <taxon>Pseudomonadota</taxon>
        <taxon>Betaproteobacteria</taxon>
        <taxon>Burkholderiales</taxon>
        <taxon>Burkholderiaceae</taxon>
        <taxon>Caballeronia</taxon>
    </lineage>
</organism>
<dbReference type="SUPFAM" id="SSF50621">
    <property type="entry name" value="Alanine racemase C-terminal domain-like"/>
    <property type="match status" value="1"/>
</dbReference>
<feature type="modified residue" description="N6-(pyridoxal phosphate)lysine" evidence="7 8">
    <location>
        <position position="35"/>
    </location>
</feature>
<dbReference type="CDD" id="cd06827">
    <property type="entry name" value="PLPDE_III_AR_proteobact"/>
    <property type="match status" value="1"/>
</dbReference>
<dbReference type="InterPro" id="IPR000821">
    <property type="entry name" value="Ala_racemase"/>
</dbReference>
<evidence type="ECO:0000256" key="6">
    <source>
        <dbReference type="ARBA" id="ARBA00023235"/>
    </source>
</evidence>
<dbReference type="GO" id="GO:0030632">
    <property type="term" value="P:D-alanine biosynthetic process"/>
    <property type="evidence" value="ECO:0007669"/>
    <property type="project" value="UniProtKB-UniRule"/>
</dbReference>
<evidence type="ECO:0000256" key="2">
    <source>
        <dbReference type="ARBA" id="ARBA00001933"/>
    </source>
</evidence>
<dbReference type="Proteomes" id="UP000013966">
    <property type="component" value="Plasmid p1"/>
</dbReference>
<dbReference type="PATRIC" id="fig|758793.3.peg.5313"/>
<dbReference type="HOGENOM" id="CLU_028393_1_0_4"/>
<dbReference type="Pfam" id="PF00842">
    <property type="entry name" value="Ala_racemase_C"/>
    <property type="match status" value="1"/>
</dbReference>
<evidence type="ECO:0000259" key="10">
    <source>
        <dbReference type="SMART" id="SM01005"/>
    </source>
</evidence>
<dbReference type="InterPro" id="IPR011079">
    <property type="entry name" value="Ala_racemase_C"/>
</dbReference>
<dbReference type="InterPro" id="IPR029066">
    <property type="entry name" value="PLP-binding_barrel"/>
</dbReference>
<evidence type="ECO:0000313" key="12">
    <source>
        <dbReference type="Proteomes" id="UP000013966"/>
    </source>
</evidence>
<dbReference type="PROSITE" id="PS00395">
    <property type="entry name" value="ALANINE_RACEMASE"/>
    <property type="match status" value="1"/>
</dbReference>
<proteinExistence type="inferred from homology"/>
<dbReference type="GO" id="GO:0005829">
    <property type="term" value="C:cytosol"/>
    <property type="evidence" value="ECO:0007669"/>
    <property type="project" value="TreeGrafter"/>
</dbReference>
<dbReference type="EC" id="5.1.1.1" evidence="4 7"/>
<dbReference type="PANTHER" id="PTHR30511:SF0">
    <property type="entry name" value="ALANINE RACEMASE, CATABOLIC-RELATED"/>
    <property type="match status" value="1"/>
</dbReference>
<comment type="catalytic activity">
    <reaction evidence="1 7">
        <text>L-alanine = D-alanine</text>
        <dbReference type="Rhea" id="RHEA:20249"/>
        <dbReference type="ChEBI" id="CHEBI:57416"/>
        <dbReference type="ChEBI" id="CHEBI:57972"/>
        <dbReference type="EC" id="5.1.1.1"/>
    </reaction>
</comment>
<dbReference type="PRINTS" id="PR00992">
    <property type="entry name" value="ALARACEMASE"/>
</dbReference>
<dbReference type="InterPro" id="IPR020622">
    <property type="entry name" value="Ala_racemase_pyridoxalP-BS"/>
</dbReference>
<sequence length="368" mass="39635">MPRPIAARIHADAVRHNLQLVKRTAAASRVWAVIKANAYGHGIERIYPALGNADGIALLDLDEAVRVRELGWTKPVLLLEGVFEPKDVETAERHRLTVTVHCDDQLDMLKAVRPSERIGVQLKMNSGMNRLGFRPADFEHAWERASAIDAIGSIGLMSHFANADDGAIDWQIDEFDAATRNLPGTRSLSNSAAVLWHPRAHRDWVRPGTILYGASPTGCARHIEGVSLRAAMTLESRIIGVQTLAAGETIGYGRSYTAERAMRIGVVACGYADGYPRHAPTGTPVIVDGVRTRIVGRVSMDMLTVDLTPCPAAGIGSAVELWGERVKVDEVAEPAGTIGYELLCALAQRVPVSVDAAVASEESETASA</sequence>
<dbReference type="Pfam" id="PF01168">
    <property type="entry name" value="Ala_racemase_N"/>
    <property type="match status" value="1"/>
</dbReference>
<dbReference type="InterPro" id="IPR001608">
    <property type="entry name" value="Ala_racemase_N"/>
</dbReference>
<comment type="function">
    <text evidence="7">Catalyzes the interconversion of L-alanine and D-alanine. May also act on other amino acids.</text>
</comment>
<dbReference type="OrthoDB" id="9813814at2"/>
<evidence type="ECO:0000256" key="7">
    <source>
        <dbReference type="HAMAP-Rule" id="MF_01201"/>
    </source>
</evidence>
<evidence type="ECO:0000256" key="3">
    <source>
        <dbReference type="ARBA" id="ARBA00007880"/>
    </source>
</evidence>
<reference evidence="11 12" key="2">
    <citation type="journal article" date="2018" name="Int. J. Syst. Evol. Microbiol.">
        <title>Burkholderia insecticola sp. nov., a gut symbiotic bacterium of the bean bug Riptortus pedestris.</title>
        <authorList>
            <person name="Takeshita K."/>
            <person name="Tamaki H."/>
            <person name="Ohbayashi T."/>
            <person name="Meng X.-Y."/>
            <person name="Sone T."/>
            <person name="Mitani Y."/>
            <person name="Peeters C."/>
            <person name="Kikuchi Y."/>
            <person name="Vandamme P."/>
        </authorList>
    </citation>
    <scope>NUCLEOTIDE SEQUENCE [LARGE SCALE GENOMIC DNA]</scope>
    <source>
        <strain evidence="11">RPE64</strain>
        <plasmid evidence="11 12">p1</plasmid>
    </source>
</reference>
<dbReference type="KEGG" id="buo:BRPE64_DCDS01610"/>
<dbReference type="SMART" id="SM01005">
    <property type="entry name" value="Ala_racemase_C"/>
    <property type="match status" value="1"/>
</dbReference>
<dbReference type="FunFam" id="3.20.20.10:FF:000002">
    <property type="entry name" value="Alanine racemase"/>
    <property type="match status" value="1"/>
</dbReference>
<evidence type="ECO:0000256" key="9">
    <source>
        <dbReference type="PIRSR" id="PIRSR600821-52"/>
    </source>
</evidence>
<evidence type="ECO:0000256" key="1">
    <source>
        <dbReference type="ARBA" id="ARBA00000316"/>
    </source>
</evidence>
<feature type="binding site" evidence="7 9">
    <location>
        <position position="300"/>
    </location>
    <ligand>
        <name>substrate</name>
    </ligand>
</feature>
<dbReference type="NCBIfam" id="TIGR00492">
    <property type="entry name" value="alr"/>
    <property type="match status" value="1"/>
</dbReference>
<dbReference type="EMBL" id="AP013061">
    <property type="protein sequence ID" value="BAN27097.1"/>
    <property type="molecule type" value="Genomic_DNA"/>
</dbReference>